<dbReference type="AlphaFoldDB" id="A0A8K0AH70"/>
<evidence type="ECO:0000313" key="2">
    <source>
        <dbReference type="Proteomes" id="UP000838412"/>
    </source>
</evidence>
<proteinExistence type="predicted"/>
<dbReference type="EMBL" id="OV696694">
    <property type="protein sequence ID" value="CAH1274509.1"/>
    <property type="molecule type" value="Genomic_DNA"/>
</dbReference>
<keyword evidence="2" id="KW-1185">Reference proteome</keyword>
<accession>A0A8K0AH70</accession>
<gene>
    <name evidence="1" type="primary">Hypp5327</name>
    <name evidence="1" type="ORF">BLAG_LOCUS25507</name>
</gene>
<protein>
    <submittedName>
        <fullName evidence="1">Hypp5327 protein</fullName>
    </submittedName>
</protein>
<dbReference type="Proteomes" id="UP000838412">
    <property type="component" value="Chromosome 9"/>
</dbReference>
<name>A0A8K0AH70_BRALA</name>
<sequence>MDVPVCSQKASQTTTDPFYTMTKEEMKDDLTYRGKVDYSVLETMTKKTSDNLKETFHGVKRVPTLLYANPNRSVEEFNLQHLEDTGSEAMHDSCNHGKNQS</sequence>
<evidence type="ECO:0000313" key="1">
    <source>
        <dbReference type="EMBL" id="CAH1274509.1"/>
    </source>
</evidence>
<organism evidence="1 2">
    <name type="scientific">Branchiostoma lanceolatum</name>
    <name type="common">Common lancelet</name>
    <name type="synonym">Amphioxus lanceolatum</name>
    <dbReference type="NCBI Taxonomy" id="7740"/>
    <lineage>
        <taxon>Eukaryota</taxon>
        <taxon>Metazoa</taxon>
        <taxon>Chordata</taxon>
        <taxon>Cephalochordata</taxon>
        <taxon>Leptocardii</taxon>
        <taxon>Amphioxiformes</taxon>
        <taxon>Branchiostomatidae</taxon>
        <taxon>Branchiostoma</taxon>
    </lineage>
</organism>
<reference evidence="1" key="1">
    <citation type="submission" date="2022-01" db="EMBL/GenBank/DDBJ databases">
        <authorList>
            <person name="Braso-Vives M."/>
        </authorList>
    </citation>
    <scope>NUCLEOTIDE SEQUENCE</scope>
</reference>